<feature type="compositionally biased region" description="Gly residues" evidence="1">
    <location>
        <begin position="127"/>
        <end position="136"/>
    </location>
</feature>
<proteinExistence type="predicted"/>
<feature type="region of interest" description="Disordered" evidence="1">
    <location>
        <begin position="92"/>
        <end position="153"/>
    </location>
</feature>
<dbReference type="AlphaFoldDB" id="A0A2S2Q8B0"/>
<organism evidence="2">
    <name type="scientific">Sipha flava</name>
    <name type="common">yellow sugarcane aphid</name>
    <dbReference type="NCBI Taxonomy" id="143950"/>
    <lineage>
        <taxon>Eukaryota</taxon>
        <taxon>Metazoa</taxon>
        <taxon>Ecdysozoa</taxon>
        <taxon>Arthropoda</taxon>
        <taxon>Hexapoda</taxon>
        <taxon>Insecta</taxon>
        <taxon>Pterygota</taxon>
        <taxon>Neoptera</taxon>
        <taxon>Paraneoptera</taxon>
        <taxon>Hemiptera</taxon>
        <taxon>Sternorrhyncha</taxon>
        <taxon>Aphidomorpha</taxon>
        <taxon>Aphidoidea</taxon>
        <taxon>Aphididae</taxon>
        <taxon>Sipha</taxon>
    </lineage>
</organism>
<feature type="compositionally biased region" description="Basic residues" evidence="1">
    <location>
        <begin position="98"/>
        <end position="120"/>
    </location>
</feature>
<name>A0A2S2Q8B0_9HEMI</name>
<gene>
    <name evidence="2" type="ORF">g.182723</name>
</gene>
<reference evidence="2" key="1">
    <citation type="submission" date="2018-04" db="EMBL/GenBank/DDBJ databases">
        <title>Transcriptome assembly of Sipha flava.</title>
        <authorList>
            <person name="Scully E.D."/>
            <person name="Geib S.M."/>
            <person name="Palmer N.A."/>
            <person name="Koch K."/>
            <person name="Bradshaw J."/>
            <person name="Heng-Moss T."/>
            <person name="Sarath G."/>
        </authorList>
    </citation>
    <scope>NUCLEOTIDE SEQUENCE</scope>
</reference>
<protein>
    <submittedName>
        <fullName evidence="2">Uncharacterized protein</fullName>
    </submittedName>
</protein>
<dbReference type="EMBL" id="GGMS01004775">
    <property type="protein sequence ID" value="MBY73978.1"/>
    <property type="molecule type" value="Transcribed_RNA"/>
</dbReference>
<sequence>MFSHSCETQRRLVHCVRDVGARRFFLLPYAFACTCYVQTFRAVLTSFVSFFPSYSLFMRLSSVEEEKEEVEEEEAIAAGVAAETDVHVLRDVPETHTRPRTHTHTHTHAHTRTQRAKRIKSPIDTRGGTGGGGGATPSGAEPNDQTGITSPRD</sequence>
<evidence type="ECO:0000313" key="2">
    <source>
        <dbReference type="EMBL" id="MBY73978.1"/>
    </source>
</evidence>
<evidence type="ECO:0000256" key="1">
    <source>
        <dbReference type="SAM" id="MobiDB-lite"/>
    </source>
</evidence>
<accession>A0A2S2Q8B0</accession>
<feature type="compositionally biased region" description="Polar residues" evidence="1">
    <location>
        <begin position="143"/>
        <end position="153"/>
    </location>
</feature>